<dbReference type="PANTHER" id="PTHR30093">
    <property type="entry name" value="GENERAL SECRETION PATHWAY PROTEIN G"/>
    <property type="match status" value="1"/>
</dbReference>
<keyword evidence="2" id="KW-1133">Transmembrane helix</keyword>
<feature type="compositionally biased region" description="Basic and acidic residues" evidence="1">
    <location>
        <begin position="245"/>
        <end position="259"/>
    </location>
</feature>
<protein>
    <recommendedName>
        <fullName evidence="3">DUF1559 domain-containing protein</fullName>
    </recommendedName>
</protein>
<dbReference type="SUPFAM" id="SSF54523">
    <property type="entry name" value="Pili subunits"/>
    <property type="match status" value="1"/>
</dbReference>
<evidence type="ECO:0000256" key="2">
    <source>
        <dbReference type="SAM" id="Phobius"/>
    </source>
</evidence>
<dbReference type="NCBIfam" id="TIGR02532">
    <property type="entry name" value="IV_pilin_GFxxxE"/>
    <property type="match status" value="1"/>
</dbReference>
<dbReference type="InterPro" id="IPR012902">
    <property type="entry name" value="N_methyl_site"/>
</dbReference>
<dbReference type="OrthoDB" id="209833at2"/>
<evidence type="ECO:0000313" key="5">
    <source>
        <dbReference type="Proteomes" id="UP000317093"/>
    </source>
</evidence>
<keyword evidence="5" id="KW-1185">Reference proteome</keyword>
<dbReference type="InterPro" id="IPR027558">
    <property type="entry name" value="Pre_pil_HX9DG_C"/>
</dbReference>
<dbReference type="Gene3D" id="3.30.700.10">
    <property type="entry name" value="Glycoprotein, Type 4 Pilin"/>
    <property type="match status" value="1"/>
</dbReference>
<feature type="transmembrane region" description="Helical" evidence="2">
    <location>
        <begin position="12"/>
        <end position="34"/>
    </location>
</feature>
<name>A0A518B7K9_9BACT</name>
<evidence type="ECO:0000313" key="4">
    <source>
        <dbReference type="EMBL" id="QDU62958.1"/>
    </source>
</evidence>
<dbReference type="Proteomes" id="UP000317093">
    <property type="component" value="Chromosome"/>
</dbReference>
<keyword evidence="2" id="KW-0472">Membrane</keyword>
<dbReference type="KEGG" id="knv:Pan216_38320"/>
<feature type="region of interest" description="Disordered" evidence="1">
    <location>
        <begin position="239"/>
        <end position="260"/>
    </location>
</feature>
<evidence type="ECO:0000259" key="3">
    <source>
        <dbReference type="Pfam" id="PF07596"/>
    </source>
</evidence>
<dbReference type="Pfam" id="PF07596">
    <property type="entry name" value="SBP_bac_10"/>
    <property type="match status" value="1"/>
</dbReference>
<organism evidence="4 5">
    <name type="scientific">Kolteria novifilia</name>
    <dbReference type="NCBI Taxonomy" id="2527975"/>
    <lineage>
        <taxon>Bacteria</taxon>
        <taxon>Pseudomonadati</taxon>
        <taxon>Planctomycetota</taxon>
        <taxon>Planctomycetia</taxon>
        <taxon>Kolteriales</taxon>
        <taxon>Kolteriaceae</taxon>
        <taxon>Kolteria</taxon>
    </lineage>
</organism>
<dbReference type="EMBL" id="CP036279">
    <property type="protein sequence ID" value="QDU62958.1"/>
    <property type="molecule type" value="Genomic_DNA"/>
</dbReference>
<dbReference type="InterPro" id="IPR045584">
    <property type="entry name" value="Pilin-like"/>
</dbReference>
<feature type="domain" description="DUF1559" evidence="3">
    <location>
        <begin position="35"/>
        <end position="278"/>
    </location>
</feature>
<dbReference type="PANTHER" id="PTHR30093:SF2">
    <property type="entry name" value="TYPE II SECRETION SYSTEM PROTEIN H"/>
    <property type="match status" value="1"/>
</dbReference>
<dbReference type="Pfam" id="PF07963">
    <property type="entry name" value="N_methyl"/>
    <property type="match status" value="1"/>
</dbReference>
<proteinExistence type="predicted"/>
<dbReference type="AlphaFoldDB" id="A0A518B7K9"/>
<accession>A0A518B7K9</accession>
<gene>
    <name evidence="4" type="ORF">Pan216_38320</name>
</gene>
<dbReference type="NCBIfam" id="TIGR04294">
    <property type="entry name" value="pre_pil_HX9DG"/>
    <property type="match status" value="1"/>
</dbReference>
<dbReference type="InterPro" id="IPR011453">
    <property type="entry name" value="DUF1559"/>
</dbReference>
<sequence length="308" mass="34024">MNLYSLRRRAFTLVELLVVIAIIGVLVALLLPAIQQAREAARRSQCTNNLKQIGVALANYYNAHNVLPFGAARNVVDILANDNLQAGWGWHSLLLPHMDQQGLYDRLNVGNARLGDMLTDPLLQTRLPEFRCPTDNGPATNDLTHFGTGTRLGTSNYVGSHDHHKTRYTDNNWTGVFSIESSIRLQDISDGTSKTIAVGERAYKLRNANMRAGVWPGCRRSGDNDCMDGLMVSGRSQINDAETSDNDRRESHSSNHDAGTHVLFCDGSVVFLSENIDHDTPDNSDTDPVSSTFERLISRNDGQVVEGY</sequence>
<reference evidence="4 5" key="1">
    <citation type="submission" date="2019-02" db="EMBL/GenBank/DDBJ databases">
        <title>Deep-cultivation of Planctomycetes and their phenomic and genomic characterization uncovers novel biology.</title>
        <authorList>
            <person name="Wiegand S."/>
            <person name="Jogler M."/>
            <person name="Boedeker C."/>
            <person name="Pinto D."/>
            <person name="Vollmers J."/>
            <person name="Rivas-Marin E."/>
            <person name="Kohn T."/>
            <person name="Peeters S.H."/>
            <person name="Heuer A."/>
            <person name="Rast P."/>
            <person name="Oberbeckmann S."/>
            <person name="Bunk B."/>
            <person name="Jeske O."/>
            <person name="Meyerdierks A."/>
            <person name="Storesund J.E."/>
            <person name="Kallscheuer N."/>
            <person name="Luecker S."/>
            <person name="Lage O.M."/>
            <person name="Pohl T."/>
            <person name="Merkel B.J."/>
            <person name="Hornburger P."/>
            <person name="Mueller R.-W."/>
            <person name="Bruemmer F."/>
            <person name="Labrenz M."/>
            <person name="Spormann A.M."/>
            <person name="Op den Camp H."/>
            <person name="Overmann J."/>
            <person name="Amann R."/>
            <person name="Jetten M.S.M."/>
            <person name="Mascher T."/>
            <person name="Medema M.H."/>
            <person name="Devos D.P."/>
            <person name="Kaster A.-K."/>
            <person name="Ovreas L."/>
            <person name="Rohde M."/>
            <person name="Galperin M.Y."/>
            <person name="Jogler C."/>
        </authorList>
    </citation>
    <scope>NUCLEOTIDE SEQUENCE [LARGE SCALE GENOMIC DNA]</scope>
    <source>
        <strain evidence="4 5">Pan216</strain>
    </source>
</reference>
<evidence type="ECO:0000256" key="1">
    <source>
        <dbReference type="SAM" id="MobiDB-lite"/>
    </source>
</evidence>
<dbReference type="RefSeq" id="WP_145260062.1">
    <property type="nucleotide sequence ID" value="NZ_CP036279.1"/>
</dbReference>
<keyword evidence="2" id="KW-0812">Transmembrane</keyword>